<dbReference type="Pfam" id="PF00005">
    <property type="entry name" value="ABC_tran"/>
    <property type="match status" value="2"/>
</dbReference>
<dbReference type="InterPro" id="IPR050107">
    <property type="entry name" value="ABC_carbohydrate_import_ATPase"/>
</dbReference>
<dbReference type="PANTHER" id="PTHR43790:SF6">
    <property type="entry name" value="ARABINOSE IMPORT ATP-BINDING PROTEIN ARAG"/>
    <property type="match status" value="1"/>
</dbReference>
<evidence type="ECO:0000256" key="7">
    <source>
        <dbReference type="ARBA" id="ARBA00022741"/>
    </source>
</evidence>
<feature type="domain" description="ABC transporter" evidence="11">
    <location>
        <begin position="8"/>
        <end position="243"/>
    </location>
</feature>
<name>A0A2J4YIA7_9ENTR</name>
<dbReference type="SMART" id="SM00382">
    <property type="entry name" value="AAA"/>
    <property type="match status" value="1"/>
</dbReference>
<evidence type="ECO:0000256" key="4">
    <source>
        <dbReference type="ARBA" id="ARBA00022519"/>
    </source>
</evidence>
<keyword evidence="9" id="KW-1278">Translocase</keyword>
<protein>
    <submittedName>
        <fullName evidence="12">L-arabinose ABC transporter ATP-binding protein AraG</fullName>
        <ecNumber evidence="12">3.6.3.17</ecNumber>
    </submittedName>
</protein>
<feature type="non-terminal residue" evidence="12">
    <location>
        <position position="402"/>
    </location>
</feature>
<sequence length="402" mass="44300">MQQSTPYLSFHGITMTFPGVKALSDISFGCYAGQVHALMGENGAGKSTLLKILSGNYIPTAGNLQIRGQQMTFTHTTEALNAGVAIIYQELHLIPEMTVAENIYLGQLPHKGGIVNRSLLNYEAGLQLKHLGLDIDPETPLKYLSIGQWQMVEIAKALARNAKIIAFDEPTSSLSAREIENLFRVIRELRQEGRVIIYVSHRMEEIFALSDAITVFKDGRYVRTFDNMQEVNHDALVQAMVGRELGDIYGWQPREYGKERLRLEQVKAPGVRQPVSLSVRSGEIVGLFGLVGAGRSELMKGLFGGSRITGGQVYIDGEAIDIRKPAQAIQAGMMLCPEDRKAEGIIPVHSVRDNINISARRKHILAGCVINNAWEAQNADQHIKSLNIKTPGAEQLIMNLSG</sequence>
<evidence type="ECO:0000256" key="9">
    <source>
        <dbReference type="ARBA" id="ARBA00022967"/>
    </source>
</evidence>
<dbReference type="EMBL" id="PIET01001444">
    <property type="protein sequence ID" value="PLM50529.1"/>
    <property type="molecule type" value="Genomic_DNA"/>
</dbReference>
<accession>A0A2J4YIA7</accession>
<dbReference type="GO" id="GO:0005886">
    <property type="term" value="C:plasma membrane"/>
    <property type="evidence" value="ECO:0007669"/>
    <property type="project" value="UniProtKB-SubCell"/>
</dbReference>
<keyword evidence="3" id="KW-1003">Cell membrane</keyword>
<dbReference type="InterPro" id="IPR003439">
    <property type="entry name" value="ABC_transporter-like_ATP-bd"/>
</dbReference>
<dbReference type="NCBIfam" id="NF008442">
    <property type="entry name" value="PRK11288.1"/>
    <property type="match status" value="1"/>
</dbReference>
<dbReference type="Proteomes" id="UP000234661">
    <property type="component" value="Unassembled WGS sequence"/>
</dbReference>
<dbReference type="PROSITE" id="PS50893">
    <property type="entry name" value="ABC_TRANSPORTER_2"/>
    <property type="match status" value="1"/>
</dbReference>
<dbReference type="AlphaFoldDB" id="A0A2J4YIA7"/>
<evidence type="ECO:0000259" key="11">
    <source>
        <dbReference type="PROSITE" id="PS50893"/>
    </source>
</evidence>
<comment type="subcellular location">
    <subcellularLocation>
        <location evidence="1">Cell inner membrane</location>
        <topology evidence="1">Peripheral membrane protein</topology>
    </subcellularLocation>
</comment>
<dbReference type="Gene3D" id="3.40.50.300">
    <property type="entry name" value="P-loop containing nucleotide triphosphate hydrolases"/>
    <property type="match status" value="2"/>
</dbReference>
<evidence type="ECO:0000313" key="13">
    <source>
        <dbReference type="Proteomes" id="UP000234661"/>
    </source>
</evidence>
<comment type="caution">
    <text evidence="12">The sequence shown here is derived from an EMBL/GenBank/DDBJ whole genome shotgun (WGS) entry which is preliminary data.</text>
</comment>
<dbReference type="FunFam" id="3.40.50.300:FF:000127">
    <property type="entry name" value="Ribose import ATP-binding protein RbsA"/>
    <property type="match status" value="1"/>
</dbReference>
<gene>
    <name evidence="12" type="primary">araG</name>
    <name evidence="12" type="ORF">CWM85_30915</name>
</gene>
<evidence type="ECO:0000256" key="10">
    <source>
        <dbReference type="ARBA" id="ARBA00023136"/>
    </source>
</evidence>
<evidence type="ECO:0000313" key="12">
    <source>
        <dbReference type="EMBL" id="PLM50529.1"/>
    </source>
</evidence>
<evidence type="ECO:0000256" key="6">
    <source>
        <dbReference type="ARBA" id="ARBA00022737"/>
    </source>
</evidence>
<keyword evidence="4" id="KW-0997">Cell inner membrane</keyword>
<dbReference type="InterPro" id="IPR003593">
    <property type="entry name" value="AAA+_ATPase"/>
</dbReference>
<keyword evidence="12" id="KW-0378">Hydrolase</keyword>
<dbReference type="SUPFAM" id="SSF52540">
    <property type="entry name" value="P-loop containing nucleoside triphosphate hydrolases"/>
    <property type="match status" value="2"/>
</dbReference>
<reference evidence="12 13" key="1">
    <citation type="submission" date="2017-11" db="EMBL/GenBank/DDBJ databases">
        <authorList>
            <person name="Han C.G."/>
        </authorList>
    </citation>
    <scope>NUCLEOTIDE SEQUENCE [LARGE SCALE GENOMIC DNA]</scope>
    <source>
        <strain evidence="12 13">A2</strain>
    </source>
</reference>
<dbReference type="GO" id="GO:0005524">
    <property type="term" value="F:ATP binding"/>
    <property type="evidence" value="ECO:0007669"/>
    <property type="project" value="UniProtKB-KW"/>
</dbReference>
<dbReference type="EC" id="3.6.3.17" evidence="12"/>
<keyword evidence="7" id="KW-0547">Nucleotide-binding</keyword>
<organism evidence="12 13">
    <name type="scientific">Klebsiella michiganensis</name>
    <dbReference type="NCBI Taxonomy" id="1134687"/>
    <lineage>
        <taxon>Bacteria</taxon>
        <taxon>Pseudomonadati</taxon>
        <taxon>Pseudomonadota</taxon>
        <taxon>Gammaproteobacteria</taxon>
        <taxon>Enterobacterales</taxon>
        <taxon>Enterobacteriaceae</taxon>
        <taxon>Klebsiella/Raoultella group</taxon>
        <taxon>Klebsiella</taxon>
    </lineage>
</organism>
<keyword evidence="2" id="KW-0813">Transport</keyword>
<dbReference type="PANTHER" id="PTHR43790">
    <property type="entry name" value="CARBOHYDRATE TRANSPORT ATP-BINDING PROTEIN MG119-RELATED"/>
    <property type="match status" value="1"/>
</dbReference>
<evidence type="ECO:0000256" key="3">
    <source>
        <dbReference type="ARBA" id="ARBA00022475"/>
    </source>
</evidence>
<proteinExistence type="predicted"/>
<keyword evidence="6" id="KW-0677">Repeat</keyword>
<dbReference type="InterPro" id="IPR027417">
    <property type="entry name" value="P-loop_NTPase"/>
</dbReference>
<keyword evidence="8 12" id="KW-0067">ATP-binding</keyword>
<dbReference type="GO" id="GO:0016887">
    <property type="term" value="F:ATP hydrolysis activity"/>
    <property type="evidence" value="ECO:0007669"/>
    <property type="project" value="InterPro"/>
</dbReference>
<evidence type="ECO:0000256" key="5">
    <source>
        <dbReference type="ARBA" id="ARBA00022597"/>
    </source>
</evidence>
<dbReference type="CDD" id="cd03216">
    <property type="entry name" value="ABC_Carb_Monos_I"/>
    <property type="match status" value="1"/>
</dbReference>
<evidence type="ECO:0000256" key="1">
    <source>
        <dbReference type="ARBA" id="ARBA00004417"/>
    </source>
</evidence>
<keyword evidence="10" id="KW-0472">Membrane</keyword>
<evidence type="ECO:0000256" key="8">
    <source>
        <dbReference type="ARBA" id="ARBA00022840"/>
    </source>
</evidence>
<keyword evidence="5" id="KW-0762">Sugar transport</keyword>
<reference evidence="12 13" key="2">
    <citation type="submission" date="2018-01" db="EMBL/GenBank/DDBJ databases">
        <title>Genomic study of Klebsiella pneumoniae.</title>
        <authorList>
            <person name="Yang Y."/>
            <person name="Bicalho R."/>
        </authorList>
    </citation>
    <scope>NUCLEOTIDE SEQUENCE [LARGE SCALE GENOMIC DNA]</scope>
    <source>
        <strain evidence="12 13">A2</strain>
    </source>
</reference>
<evidence type="ECO:0000256" key="2">
    <source>
        <dbReference type="ARBA" id="ARBA00022448"/>
    </source>
</evidence>